<reference evidence="9 10" key="1">
    <citation type="submission" date="2013-03" db="EMBL/GenBank/DDBJ databases">
        <title>Reference genome for the Human Microbiome Project.</title>
        <authorList>
            <person name="Aqrawi P."/>
            <person name="Ayvaz T."/>
            <person name="Bess C."/>
            <person name="Blankenburg K."/>
            <person name="Coyle M."/>
            <person name="Deng J."/>
            <person name="Forbes L."/>
            <person name="Fowler G."/>
            <person name="Francisco L."/>
            <person name="Fu Q."/>
            <person name="Gibbs R."/>
            <person name="Gross S."/>
            <person name="Gubbala S."/>
            <person name="Hale W."/>
            <person name="Hemphill L."/>
            <person name="Highlander S."/>
            <person name="Hirani K."/>
            <person name="Jackson L."/>
            <person name="Jakkamsetti A."/>
            <person name="Javaid M."/>
            <person name="Jayaseelan J.C."/>
            <person name="Jiang H."/>
            <person name="Joshi V."/>
            <person name="Korchina V."/>
            <person name="Kovar C."/>
            <person name="Lara F."/>
            <person name="Lee S."/>
            <person name="Liu Y."/>
            <person name="Mata R."/>
            <person name="Mathew T."/>
            <person name="Munidasa M."/>
            <person name="Muzny D."/>
            <person name="Nazareth L."/>
            <person name="Ngo R."/>
            <person name="Nguyen L."/>
            <person name="Nguyen N."/>
            <person name="Okwuonu G."/>
            <person name="Ongeri F."/>
            <person name="Palculict T."/>
            <person name="Patil S."/>
            <person name="Petrosino J."/>
            <person name="Pham C."/>
            <person name="Pham P."/>
            <person name="Pu L.-L."/>
            <person name="Qin X."/>
            <person name="Qu J."/>
            <person name="Reid J."/>
            <person name="Ross M."/>
            <person name="Ruth R."/>
            <person name="Saada N."/>
            <person name="San Lucas F."/>
            <person name="Santibanez J."/>
            <person name="Shang Y."/>
            <person name="Simmons D."/>
            <person name="Song X.-Z."/>
            <person name="Tang L.-Y."/>
            <person name="Thornton R."/>
            <person name="Warren J."/>
            <person name="Weissenberger G."/>
            <person name="Wilczek-Boney K."/>
            <person name="Worley K."/>
            <person name="Youmans B."/>
            <person name="Zhang J."/>
            <person name="Zhang L."/>
            <person name="Zhao Z."/>
            <person name="Zhou C."/>
            <person name="Zhu D."/>
            <person name="Zhu Y."/>
        </authorList>
    </citation>
    <scope>NUCLEOTIDE SEQUENCE [LARGE SCALE GENOMIC DNA]</scope>
    <source>
        <strain evidence="9 10">F0333</strain>
    </source>
</reference>
<dbReference type="PROSITE" id="PS50901">
    <property type="entry name" value="FTSK"/>
    <property type="match status" value="1"/>
</dbReference>
<dbReference type="GO" id="GO:0005524">
    <property type="term" value="F:ATP binding"/>
    <property type="evidence" value="ECO:0007669"/>
    <property type="project" value="UniProtKB-UniRule"/>
</dbReference>
<dbReference type="Gene3D" id="3.40.50.300">
    <property type="entry name" value="P-loop containing nucleotide triphosphate hydrolases"/>
    <property type="match status" value="1"/>
</dbReference>
<dbReference type="RefSeq" id="WP_005964614.1">
    <property type="nucleotide sequence ID" value="NZ_CP040505.1"/>
</dbReference>
<dbReference type="SUPFAM" id="SSF49879">
    <property type="entry name" value="SMAD/FHA domain"/>
    <property type="match status" value="1"/>
</dbReference>
<evidence type="ECO:0000256" key="2">
    <source>
        <dbReference type="ARBA" id="ARBA00022741"/>
    </source>
</evidence>
<keyword evidence="2 4" id="KW-0547">Nucleotide-binding</keyword>
<keyword evidence="1" id="KW-0597">Phosphoprotein</keyword>
<evidence type="ECO:0000256" key="5">
    <source>
        <dbReference type="SAM" id="MobiDB-lite"/>
    </source>
</evidence>
<dbReference type="CDD" id="cd00060">
    <property type="entry name" value="FHA"/>
    <property type="match status" value="1"/>
</dbReference>
<dbReference type="STRING" id="888050.HMPREF9004_1772"/>
<dbReference type="Gene3D" id="2.60.200.20">
    <property type="match status" value="1"/>
</dbReference>
<feature type="domain" description="FHA" evidence="7">
    <location>
        <begin position="41"/>
        <end position="91"/>
    </location>
</feature>
<evidence type="ECO:0000313" key="10">
    <source>
        <dbReference type="Proteomes" id="UP000013015"/>
    </source>
</evidence>
<dbReference type="CDD" id="cd01127">
    <property type="entry name" value="TrwB_TraG_TraD_VirD4"/>
    <property type="match status" value="1"/>
</dbReference>
<evidence type="ECO:0000256" key="1">
    <source>
        <dbReference type="ARBA" id="ARBA00022553"/>
    </source>
</evidence>
<dbReference type="AlphaFoldDB" id="N6X1Z8"/>
<feature type="domain" description="FtsK" evidence="8">
    <location>
        <begin position="411"/>
        <end position="603"/>
    </location>
</feature>
<dbReference type="SUPFAM" id="SSF52540">
    <property type="entry name" value="P-loop containing nucleoside triphosphate hydrolases"/>
    <property type="match status" value="1"/>
</dbReference>
<evidence type="ECO:0000256" key="6">
    <source>
        <dbReference type="SAM" id="Phobius"/>
    </source>
</evidence>
<evidence type="ECO:0000259" key="7">
    <source>
        <dbReference type="PROSITE" id="PS50006"/>
    </source>
</evidence>
<feature type="region of interest" description="Disordered" evidence="5">
    <location>
        <begin position="991"/>
        <end position="1014"/>
    </location>
</feature>
<dbReference type="Proteomes" id="UP000013015">
    <property type="component" value="Unassembled WGS sequence"/>
</dbReference>
<organism evidence="9 10">
    <name type="scientific">Schaalia cardiffensis F0333</name>
    <dbReference type="NCBI Taxonomy" id="888050"/>
    <lineage>
        <taxon>Bacteria</taxon>
        <taxon>Bacillati</taxon>
        <taxon>Actinomycetota</taxon>
        <taxon>Actinomycetes</taxon>
        <taxon>Actinomycetales</taxon>
        <taxon>Actinomycetaceae</taxon>
        <taxon>Schaalia</taxon>
    </lineage>
</organism>
<feature type="transmembrane region" description="Helical" evidence="6">
    <location>
        <begin position="137"/>
        <end position="157"/>
    </location>
</feature>
<evidence type="ECO:0000259" key="8">
    <source>
        <dbReference type="PROSITE" id="PS50901"/>
    </source>
</evidence>
<keyword evidence="6" id="KW-1133">Transmembrane helix</keyword>
<gene>
    <name evidence="9" type="ORF">HMPREF9004_1772</name>
</gene>
<dbReference type="PANTHER" id="PTHR22683:SF1">
    <property type="entry name" value="TYPE VII SECRETION SYSTEM PROTEIN ESSC"/>
    <property type="match status" value="1"/>
</dbReference>
<dbReference type="InterPro" id="IPR050206">
    <property type="entry name" value="FtsK/SpoIIIE/SftA"/>
</dbReference>
<dbReference type="eggNOG" id="COG1674">
    <property type="taxonomic scope" value="Bacteria"/>
</dbReference>
<dbReference type="PANTHER" id="PTHR22683">
    <property type="entry name" value="SPORULATION PROTEIN RELATED"/>
    <property type="match status" value="1"/>
</dbReference>
<dbReference type="InterPro" id="IPR000253">
    <property type="entry name" value="FHA_dom"/>
</dbReference>
<dbReference type="PATRIC" id="fig|888050.3.peg.1701"/>
<proteinExistence type="predicted"/>
<feature type="binding site" evidence="4">
    <location>
        <begin position="429"/>
        <end position="436"/>
    </location>
    <ligand>
        <name>ATP</name>
        <dbReference type="ChEBI" id="CHEBI:30616"/>
    </ligand>
</feature>
<dbReference type="Pfam" id="PF00498">
    <property type="entry name" value="FHA"/>
    <property type="match status" value="1"/>
</dbReference>
<sequence length="1162" mass="124728">MERAAEATCPAHAGARAALRCEYHLACIDGPDTGILIPLPAVLGRSQTLSLHDPSLSREHASISVTPGRPSRVEVCDLGSMNGTSVIHRGVARFLHSTRPQRMRRGERLRCGADVFELRHRPPRLAKEKRQTRGRRWLMILPFLSLVVLGARFLAFSGSSSRLVALFTNAILVCLLIGLVFFFLSWRRRRRALAPPDEAGTALHLAQMAASYSPRLPSGVPGHAGSAPFGSSGGRAFDEPIMIPLPGASRPLGIVPSASLDCGTPASPRSIGVIGEGSLEDASRLAAGLLRRIGGGCLVLADGARKVFGSDNVIVEILEAGRPTPHLPKGHTGLPLWRIVAAPSIRELPEWCEQIVSASGKPLSPLWWEQFGANDPESLLPPSLGLAELLHDVEASEPFHSLTAPLGVNAHGPLVLDLVADGPHALVAGTTGSGKSEALLTWIRGICARHSPQEVRFILFDYKGGSAFSPLAGLAHVDRVLTDLDASLSARALRALSALLRRREGELAELGLPDYAAWARAYEQGRVETIGPRIVIVIDEFRALIDSHEDGSRALVRLAAQGRSLGFHVIAATQRPAGAVSSDMRANLELRIALRCLSPADSMDVIASGASAELERIPGRAIIADRGIVQFAMSTGEEPVFTGGVPLKGGEEASGACEGVAKGGTWERPEPLPWVPLPPLAPGSRELLIAEGRARTSSSGSYRLPAPGTVLGLGLVDGIDEGEHRLLQWDGGWVGLITPRSEEELASREAIALGARIAAAQNLPLHVCAPIPQLGQRGSSKPQAGETLTEHLARLRRDFGAATWIPSDEGADLTLLFTEVKSACVLVIADVERSRRAMESAFGPLVAERLWSEGLDACAAASGVLVCAAPGARMNDPVLARCSMRFERPDPHAPQMRHMPSRQALGDERWVWKEGDVLRILALVKPSSVKTLCSPVAHRATGDSSPRDARPGFSSRPALVPLVRTWEEAACEFSAAQGIIEARELRATPEFNGARQSHTGARQREEGAPPHASRANARSFPVCEILCGPKWLPLEDLLFRADEPCQSASSFFDSPWVIEGDGGNLEHALIEIARKLGRNPPKIVSHGAESWTKPPPGAEVNWVLLCPSTERLRSLSRGAHPLPLPYSGRFSSENAGVARFQGRWTRIRVLPHQEGRDHFHRG</sequence>
<keyword evidence="6" id="KW-0812">Transmembrane</keyword>
<dbReference type="PROSITE" id="PS50006">
    <property type="entry name" value="FHA_DOMAIN"/>
    <property type="match status" value="1"/>
</dbReference>
<dbReference type="InterPro" id="IPR027417">
    <property type="entry name" value="P-loop_NTPase"/>
</dbReference>
<protein>
    <recommendedName>
        <fullName evidence="11">FtsK/SpoIIIE family protein</fullName>
    </recommendedName>
</protein>
<dbReference type="EMBL" id="AQHZ01000025">
    <property type="protein sequence ID" value="ENO17467.1"/>
    <property type="molecule type" value="Genomic_DNA"/>
</dbReference>
<keyword evidence="6" id="KW-0472">Membrane</keyword>
<feature type="transmembrane region" description="Helical" evidence="6">
    <location>
        <begin position="163"/>
        <end position="184"/>
    </location>
</feature>
<dbReference type="HOGENOM" id="CLU_297298_0_0_11"/>
<dbReference type="GO" id="GO:0003677">
    <property type="term" value="F:DNA binding"/>
    <property type="evidence" value="ECO:0007669"/>
    <property type="project" value="InterPro"/>
</dbReference>
<evidence type="ECO:0000256" key="4">
    <source>
        <dbReference type="PROSITE-ProRule" id="PRU00289"/>
    </source>
</evidence>
<keyword evidence="10" id="KW-1185">Reference proteome</keyword>
<accession>N6X1Z8</accession>
<evidence type="ECO:0000313" key="9">
    <source>
        <dbReference type="EMBL" id="ENO17467.1"/>
    </source>
</evidence>
<name>N6X1Z8_9ACTO</name>
<dbReference type="Pfam" id="PF01580">
    <property type="entry name" value="FtsK_SpoIIIE"/>
    <property type="match status" value="1"/>
</dbReference>
<dbReference type="InterPro" id="IPR002543">
    <property type="entry name" value="FtsK_dom"/>
</dbReference>
<comment type="caution">
    <text evidence="9">The sequence shown here is derived from an EMBL/GenBank/DDBJ whole genome shotgun (WGS) entry which is preliminary data.</text>
</comment>
<keyword evidence="3 4" id="KW-0067">ATP-binding</keyword>
<evidence type="ECO:0008006" key="11">
    <source>
        <dbReference type="Google" id="ProtNLM"/>
    </source>
</evidence>
<evidence type="ECO:0000256" key="3">
    <source>
        <dbReference type="ARBA" id="ARBA00022840"/>
    </source>
</evidence>
<dbReference type="InterPro" id="IPR008984">
    <property type="entry name" value="SMAD_FHA_dom_sf"/>
</dbReference>